<gene>
    <name evidence="2" type="ORF">KRX52_14530</name>
</gene>
<protein>
    <recommendedName>
        <fullName evidence="1">L1 transposable element dsRBD-like domain-containing protein</fullName>
    </recommendedName>
</protein>
<feature type="domain" description="L1 transposable element dsRBD-like" evidence="1">
    <location>
        <begin position="22"/>
        <end position="83"/>
    </location>
</feature>
<name>A0ABS6MYX4_9GAMM</name>
<sequence length="102" mass="11935">REKGQVTYKGKPMRITPNFSMKTLKARRSWIDILPTLREHGCQPRLLYPAKLSITIDGENKIFHDKTRFKQYVTTNPALQKVLEGKLQPKEINYTHKNIGNR</sequence>
<dbReference type="EMBL" id="JAHRGL010000043">
    <property type="protein sequence ID" value="MBV2133994.1"/>
    <property type="molecule type" value="Genomic_DNA"/>
</dbReference>
<dbReference type="InterPro" id="IPR004244">
    <property type="entry name" value="Transposase_22"/>
</dbReference>
<evidence type="ECO:0000259" key="1">
    <source>
        <dbReference type="Pfam" id="PF17490"/>
    </source>
</evidence>
<evidence type="ECO:0000313" key="2">
    <source>
        <dbReference type="EMBL" id="MBV2133994.1"/>
    </source>
</evidence>
<dbReference type="PANTHER" id="PTHR11505">
    <property type="entry name" value="L1 TRANSPOSABLE ELEMENT-RELATED"/>
    <property type="match status" value="1"/>
</dbReference>
<dbReference type="InterPro" id="IPR035300">
    <property type="entry name" value="L1_dsRBD"/>
</dbReference>
<dbReference type="Pfam" id="PF17490">
    <property type="entry name" value="Tnp_22_dsRBD"/>
    <property type="match status" value="1"/>
</dbReference>
<reference evidence="2 3" key="1">
    <citation type="submission" date="2021-06" db="EMBL/GenBank/DDBJ databases">
        <title>Differences between aerobic and microaerobic xylene degrading microbial communities.</title>
        <authorList>
            <person name="Banerjee S."/>
            <person name="Tancsics A."/>
        </authorList>
    </citation>
    <scope>NUCLEOTIDE SEQUENCE [LARGE SCALE GENOMIC DNA]</scope>
    <source>
        <strain evidence="2 3">MAP12</strain>
    </source>
</reference>
<keyword evidence="3" id="KW-1185">Reference proteome</keyword>
<proteinExistence type="predicted"/>
<dbReference type="RefSeq" id="WP_217682443.1">
    <property type="nucleotide sequence ID" value="NZ_JAHRGL010000043.1"/>
</dbReference>
<organism evidence="2 3">
    <name type="scientific">Geopseudomonas aromaticivorans</name>
    <dbReference type="NCBI Taxonomy" id="2849492"/>
    <lineage>
        <taxon>Bacteria</taxon>
        <taxon>Pseudomonadati</taxon>
        <taxon>Pseudomonadota</taxon>
        <taxon>Gammaproteobacteria</taxon>
        <taxon>Pseudomonadales</taxon>
        <taxon>Pseudomonadaceae</taxon>
        <taxon>Geopseudomonas</taxon>
    </lineage>
</organism>
<dbReference type="Proteomes" id="UP000813068">
    <property type="component" value="Unassembled WGS sequence"/>
</dbReference>
<accession>A0ABS6MYX4</accession>
<feature type="non-terminal residue" evidence="2">
    <location>
        <position position="1"/>
    </location>
</feature>
<evidence type="ECO:0000313" key="3">
    <source>
        <dbReference type="Proteomes" id="UP000813068"/>
    </source>
</evidence>
<comment type="caution">
    <text evidence="2">The sequence shown here is derived from an EMBL/GenBank/DDBJ whole genome shotgun (WGS) entry which is preliminary data.</text>
</comment>